<feature type="compositionally biased region" description="Low complexity" evidence="1">
    <location>
        <begin position="1"/>
        <end position="16"/>
    </location>
</feature>
<proteinExistence type="predicted"/>
<evidence type="ECO:0000313" key="2">
    <source>
        <dbReference type="RefSeq" id="XP_059606608.1"/>
    </source>
</evidence>
<dbReference type="AlphaFoldDB" id="A0AAJ8BZL2"/>
<dbReference type="Gene3D" id="2.40.50.140">
    <property type="entry name" value="Nucleic acid-binding proteins"/>
    <property type="match status" value="1"/>
</dbReference>
<name>A0AAJ8BZL2_ASPNG</name>
<gene>
    <name evidence="2" type="ORF">An18g05440</name>
</gene>
<dbReference type="GeneID" id="4990109"/>
<sequence>MGEVVGVESGRSVTTGLESVEGGMGRDDGPWQRGGIGERSLDGVYPGDGCGRRSAPSHLDQVEQGSDERRASRDGGDPRPDSSWFSPRWPYDIRAKPIGVLARRFDFSVGAWSSLSVYVCILLFYMLHTVDYLERLASSLVREYSGKETDFLSVRTYNIQTGHLILEHNYPRQKPPLEPPSVAVDINAVLETVTSEELSVGAWVNVLGYVRRNRRSDDDDSAVSQSNPNPVYVEAVMLFPAGAVALGEYERILQEALGVERRMRRTG</sequence>
<evidence type="ECO:0008006" key="3">
    <source>
        <dbReference type="Google" id="ProtNLM"/>
    </source>
</evidence>
<reference evidence="2" key="1">
    <citation type="submission" date="2025-02" db="EMBL/GenBank/DDBJ databases">
        <authorList>
            <consortium name="NCBI Genome Project"/>
        </authorList>
    </citation>
    <scope>NUCLEOTIDE SEQUENCE</scope>
</reference>
<reference evidence="2" key="2">
    <citation type="submission" date="2025-08" db="UniProtKB">
        <authorList>
            <consortium name="RefSeq"/>
        </authorList>
    </citation>
    <scope>IDENTIFICATION</scope>
</reference>
<dbReference type="Pfam" id="PF12658">
    <property type="entry name" value="Ten1"/>
    <property type="match status" value="1"/>
</dbReference>
<dbReference type="InterPro" id="IPR024222">
    <property type="entry name" value="Ten1_fungal"/>
</dbReference>
<organism evidence="2">
    <name type="scientific">Aspergillus niger</name>
    <dbReference type="NCBI Taxonomy" id="5061"/>
    <lineage>
        <taxon>Eukaryota</taxon>
        <taxon>Fungi</taxon>
        <taxon>Dikarya</taxon>
        <taxon>Ascomycota</taxon>
        <taxon>Pezizomycotina</taxon>
        <taxon>Eurotiomycetes</taxon>
        <taxon>Eurotiomycetidae</taxon>
        <taxon>Eurotiales</taxon>
        <taxon>Aspergillaceae</taxon>
        <taxon>Aspergillus</taxon>
        <taxon>Aspergillus subgen. Circumdati</taxon>
    </lineage>
</organism>
<evidence type="ECO:0000256" key="1">
    <source>
        <dbReference type="SAM" id="MobiDB-lite"/>
    </source>
</evidence>
<dbReference type="KEGG" id="ang:An18g05440"/>
<protein>
    <recommendedName>
        <fullName evidence="3">Telomere length regulation/capping, TEN1</fullName>
    </recommendedName>
</protein>
<dbReference type="VEuPathDB" id="FungiDB:An18g05440"/>
<accession>A0AAJ8BZL2</accession>
<dbReference type="InterPro" id="IPR012340">
    <property type="entry name" value="NA-bd_OB-fold"/>
</dbReference>
<feature type="compositionally biased region" description="Basic and acidic residues" evidence="1">
    <location>
        <begin position="66"/>
        <end position="80"/>
    </location>
</feature>
<dbReference type="RefSeq" id="XP_059606608.1">
    <property type="nucleotide sequence ID" value="XM_059745832.1"/>
</dbReference>
<feature type="region of interest" description="Disordered" evidence="1">
    <location>
        <begin position="1"/>
        <end position="83"/>
    </location>
</feature>